<dbReference type="OrthoDB" id="6432380at2759"/>
<dbReference type="Pfam" id="PF21089">
    <property type="entry name" value="PKS_DH_N"/>
    <property type="match status" value="1"/>
</dbReference>
<gene>
    <name evidence="3" type="ORF">AFUS01_LOCUS25210</name>
</gene>
<evidence type="ECO:0000259" key="2">
    <source>
        <dbReference type="PROSITE" id="PS52019"/>
    </source>
</evidence>
<name>A0A8J2KHD2_9HEXA</name>
<sequence>MPVYNFLSKSAFVGLCSSYVYPLQENSQQKGFKYNISIASEHEAFLEGHSIDGKVVYPATGYLYLAWRSFAKLQESNSDQLPIVFEDVRFDRVTLLSNRSDTEFLVNIFPGNGQFEISQNDMTVCLGVIRKVDESLSNEMLKYEHCDEIDRSG</sequence>
<feature type="domain" description="PKS/mFAS DH" evidence="2">
    <location>
        <begin position="17"/>
        <end position="153"/>
    </location>
</feature>
<protein>
    <recommendedName>
        <fullName evidence="2">PKS/mFAS DH domain-containing protein</fullName>
    </recommendedName>
</protein>
<dbReference type="InterPro" id="IPR049900">
    <property type="entry name" value="PKS_mFAS_DH"/>
</dbReference>
<proteinExistence type="predicted"/>
<dbReference type="Proteomes" id="UP000708208">
    <property type="component" value="Unassembled WGS sequence"/>
</dbReference>
<evidence type="ECO:0000313" key="4">
    <source>
        <dbReference type="Proteomes" id="UP000708208"/>
    </source>
</evidence>
<accession>A0A8J2KHD2</accession>
<dbReference type="EMBL" id="CAJVCH010322289">
    <property type="protein sequence ID" value="CAG7786650.1"/>
    <property type="molecule type" value="Genomic_DNA"/>
</dbReference>
<keyword evidence="4" id="KW-1185">Reference proteome</keyword>
<feature type="non-terminal residue" evidence="3">
    <location>
        <position position="1"/>
    </location>
</feature>
<dbReference type="PROSITE" id="PS52019">
    <property type="entry name" value="PKS_MFAS_DH"/>
    <property type="match status" value="1"/>
</dbReference>
<evidence type="ECO:0000313" key="3">
    <source>
        <dbReference type="EMBL" id="CAG7786650.1"/>
    </source>
</evidence>
<comment type="caution">
    <text evidence="3">The sequence shown here is derived from an EMBL/GenBank/DDBJ whole genome shotgun (WGS) entry which is preliminary data.</text>
</comment>
<evidence type="ECO:0000256" key="1">
    <source>
        <dbReference type="PROSITE-ProRule" id="PRU01363"/>
    </source>
</evidence>
<dbReference type="InterPro" id="IPR049552">
    <property type="entry name" value="PKS_DH_N"/>
</dbReference>
<comment type="caution">
    <text evidence="1">Lacks conserved residue(s) required for the propagation of feature annotation.</text>
</comment>
<dbReference type="AlphaFoldDB" id="A0A8J2KHD2"/>
<reference evidence="3" key="1">
    <citation type="submission" date="2021-06" db="EMBL/GenBank/DDBJ databases">
        <authorList>
            <person name="Hodson N. C."/>
            <person name="Mongue J. A."/>
            <person name="Jaron S. K."/>
        </authorList>
    </citation>
    <scope>NUCLEOTIDE SEQUENCE</scope>
</reference>
<organism evidence="3 4">
    <name type="scientific">Allacma fusca</name>
    <dbReference type="NCBI Taxonomy" id="39272"/>
    <lineage>
        <taxon>Eukaryota</taxon>
        <taxon>Metazoa</taxon>
        <taxon>Ecdysozoa</taxon>
        <taxon>Arthropoda</taxon>
        <taxon>Hexapoda</taxon>
        <taxon>Collembola</taxon>
        <taxon>Symphypleona</taxon>
        <taxon>Sminthuridae</taxon>
        <taxon>Allacma</taxon>
    </lineage>
</organism>